<reference evidence="1" key="2">
    <citation type="journal article" date="2015" name="Data Brief">
        <title>Shoot transcriptome of the giant reed, Arundo donax.</title>
        <authorList>
            <person name="Barrero R.A."/>
            <person name="Guerrero F.D."/>
            <person name="Moolhuijzen P."/>
            <person name="Goolsby J.A."/>
            <person name="Tidwell J."/>
            <person name="Bellgard S.E."/>
            <person name="Bellgard M.I."/>
        </authorList>
    </citation>
    <scope>NUCLEOTIDE SEQUENCE</scope>
    <source>
        <tissue evidence="1">Shoot tissue taken approximately 20 cm above the soil surface</tissue>
    </source>
</reference>
<accession>A0A0A9F0F2</accession>
<reference evidence="1" key="1">
    <citation type="submission" date="2014-09" db="EMBL/GenBank/DDBJ databases">
        <authorList>
            <person name="Magalhaes I.L.F."/>
            <person name="Oliveira U."/>
            <person name="Santos F.R."/>
            <person name="Vidigal T.H.D.A."/>
            <person name="Brescovit A.D."/>
            <person name="Santos A.J."/>
        </authorList>
    </citation>
    <scope>NUCLEOTIDE SEQUENCE</scope>
    <source>
        <tissue evidence="1">Shoot tissue taken approximately 20 cm above the soil surface</tissue>
    </source>
</reference>
<name>A0A0A9F0F2_ARUDO</name>
<proteinExistence type="predicted"/>
<evidence type="ECO:0000313" key="1">
    <source>
        <dbReference type="EMBL" id="JAE05822.1"/>
    </source>
</evidence>
<dbReference type="AlphaFoldDB" id="A0A0A9F0F2"/>
<protein>
    <submittedName>
        <fullName evidence="1">Uncharacterized protein</fullName>
    </submittedName>
</protein>
<organism evidence="1">
    <name type="scientific">Arundo donax</name>
    <name type="common">Giant reed</name>
    <name type="synonym">Donax arundinaceus</name>
    <dbReference type="NCBI Taxonomy" id="35708"/>
    <lineage>
        <taxon>Eukaryota</taxon>
        <taxon>Viridiplantae</taxon>
        <taxon>Streptophyta</taxon>
        <taxon>Embryophyta</taxon>
        <taxon>Tracheophyta</taxon>
        <taxon>Spermatophyta</taxon>
        <taxon>Magnoliopsida</taxon>
        <taxon>Liliopsida</taxon>
        <taxon>Poales</taxon>
        <taxon>Poaceae</taxon>
        <taxon>PACMAD clade</taxon>
        <taxon>Arundinoideae</taxon>
        <taxon>Arundineae</taxon>
        <taxon>Arundo</taxon>
    </lineage>
</organism>
<sequence>MRPHKYKVDPVYVNFRWCYSTGSGSDNIYLAGCICSVIIRSGNLLYTVVEKYYAVQIKS</sequence>
<dbReference type="EMBL" id="GBRH01192074">
    <property type="protein sequence ID" value="JAE05822.1"/>
    <property type="molecule type" value="Transcribed_RNA"/>
</dbReference>